<dbReference type="EC" id="2.7.8.7" evidence="8"/>
<reference evidence="10" key="1">
    <citation type="journal article" date="2021" name="PeerJ">
        <title>Extensive microbial diversity within the chicken gut microbiome revealed by metagenomics and culture.</title>
        <authorList>
            <person name="Gilroy R."/>
            <person name="Ravi A."/>
            <person name="Getino M."/>
            <person name="Pursley I."/>
            <person name="Horton D.L."/>
            <person name="Alikhan N.F."/>
            <person name="Baker D."/>
            <person name="Gharbi K."/>
            <person name="Hall N."/>
            <person name="Watson M."/>
            <person name="Adriaenssens E.M."/>
            <person name="Foster-Nyarko E."/>
            <person name="Jarju S."/>
            <person name="Secka A."/>
            <person name="Antonio M."/>
            <person name="Oren A."/>
            <person name="Chaudhuri R.R."/>
            <person name="La Ragione R."/>
            <person name="Hildebrand F."/>
            <person name="Pallen M.J."/>
        </authorList>
    </citation>
    <scope>NUCLEOTIDE SEQUENCE</scope>
    <source>
        <strain evidence="10">5032</strain>
    </source>
</reference>
<feature type="binding site" evidence="8">
    <location>
        <position position="8"/>
    </location>
    <ligand>
        <name>Mg(2+)</name>
        <dbReference type="ChEBI" id="CHEBI:18420"/>
    </ligand>
</feature>
<evidence type="ECO:0000256" key="1">
    <source>
        <dbReference type="ARBA" id="ARBA00022516"/>
    </source>
</evidence>
<keyword evidence="3 8" id="KW-0479">Metal-binding</keyword>
<evidence type="ECO:0000256" key="7">
    <source>
        <dbReference type="ARBA" id="ARBA00023160"/>
    </source>
</evidence>
<keyword evidence="1 8" id="KW-0444">Lipid biosynthesis</keyword>
<dbReference type="GO" id="GO:0005737">
    <property type="term" value="C:cytoplasm"/>
    <property type="evidence" value="ECO:0007669"/>
    <property type="project" value="UniProtKB-SubCell"/>
</dbReference>
<evidence type="ECO:0000313" key="10">
    <source>
        <dbReference type="EMBL" id="HJA79217.1"/>
    </source>
</evidence>
<evidence type="ECO:0000256" key="4">
    <source>
        <dbReference type="ARBA" id="ARBA00022832"/>
    </source>
</evidence>
<dbReference type="EMBL" id="DWZD01000040">
    <property type="protein sequence ID" value="HJA79217.1"/>
    <property type="molecule type" value="Genomic_DNA"/>
</dbReference>
<keyword evidence="8" id="KW-0963">Cytoplasm</keyword>
<dbReference type="InterPro" id="IPR004568">
    <property type="entry name" value="Ppantetheine-prot_Trfase_dom"/>
</dbReference>
<evidence type="ECO:0000256" key="2">
    <source>
        <dbReference type="ARBA" id="ARBA00022679"/>
    </source>
</evidence>
<keyword evidence="6 8" id="KW-0443">Lipid metabolism</keyword>
<protein>
    <recommendedName>
        <fullName evidence="8">Holo-[acyl-carrier-protein] synthase</fullName>
        <shortName evidence="8">Holo-ACP synthase</shortName>
        <ecNumber evidence="8">2.7.8.7</ecNumber>
    </recommendedName>
    <alternativeName>
        <fullName evidence="8">4'-phosphopantetheinyl transferase AcpS</fullName>
    </alternativeName>
</protein>
<dbReference type="InterPro" id="IPR008278">
    <property type="entry name" value="4-PPantetheinyl_Trfase_dom"/>
</dbReference>
<keyword evidence="2 8" id="KW-0808">Transferase</keyword>
<feature type="domain" description="4'-phosphopantetheinyl transferase" evidence="9">
    <location>
        <begin position="5"/>
        <end position="120"/>
    </location>
</feature>
<dbReference type="Pfam" id="PF01648">
    <property type="entry name" value="ACPS"/>
    <property type="match status" value="1"/>
</dbReference>
<sequence length="127" mass="13605">MIVGMGTDIVDIDRIRAGLERHGRRYAAKILTSAELELLAPADSLPAASRLAGRFAAKEAAVKALGTGFSDGIGLHDVEILADPHGKPLLIFAARAEARRLELGARRSHISISHERQHAVALVILED</sequence>
<comment type="cofactor">
    <cofactor evidence="8">
        <name>Mg(2+)</name>
        <dbReference type="ChEBI" id="CHEBI:18420"/>
    </cofactor>
</comment>
<reference evidence="10" key="2">
    <citation type="submission" date="2021-04" db="EMBL/GenBank/DDBJ databases">
        <authorList>
            <person name="Gilroy R."/>
        </authorList>
    </citation>
    <scope>NUCLEOTIDE SEQUENCE</scope>
    <source>
        <strain evidence="10">5032</strain>
    </source>
</reference>
<accession>A0A9D2HMZ8</accession>
<dbReference type="GO" id="GO:0006633">
    <property type="term" value="P:fatty acid biosynthetic process"/>
    <property type="evidence" value="ECO:0007669"/>
    <property type="project" value="UniProtKB-UniRule"/>
</dbReference>
<evidence type="ECO:0000313" key="11">
    <source>
        <dbReference type="Proteomes" id="UP000823821"/>
    </source>
</evidence>
<comment type="function">
    <text evidence="8">Transfers the 4'-phosphopantetheine moiety from coenzyme A to a Ser of acyl-carrier-protein.</text>
</comment>
<comment type="caution">
    <text evidence="10">The sequence shown here is derived from an EMBL/GenBank/DDBJ whole genome shotgun (WGS) entry which is preliminary data.</text>
</comment>
<comment type="subcellular location">
    <subcellularLocation>
        <location evidence="8">Cytoplasm</location>
    </subcellularLocation>
</comment>
<comment type="similarity">
    <text evidence="8">Belongs to the P-Pant transferase superfamily. AcpS family.</text>
</comment>
<evidence type="ECO:0000256" key="8">
    <source>
        <dbReference type="HAMAP-Rule" id="MF_00101"/>
    </source>
</evidence>
<dbReference type="Gene3D" id="3.90.470.20">
    <property type="entry name" value="4'-phosphopantetheinyl transferase domain"/>
    <property type="match status" value="1"/>
</dbReference>
<dbReference type="InterPro" id="IPR002582">
    <property type="entry name" value="ACPS"/>
</dbReference>
<comment type="catalytic activity">
    <reaction evidence="8">
        <text>apo-[ACP] + CoA = holo-[ACP] + adenosine 3',5'-bisphosphate + H(+)</text>
        <dbReference type="Rhea" id="RHEA:12068"/>
        <dbReference type="Rhea" id="RHEA-COMP:9685"/>
        <dbReference type="Rhea" id="RHEA-COMP:9690"/>
        <dbReference type="ChEBI" id="CHEBI:15378"/>
        <dbReference type="ChEBI" id="CHEBI:29999"/>
        <dbReference type="ChEBI" id="CHEBI:57287"/>
        <dbReference type="ChEBI" id="CHEBI:58343"/>
        <dbReference type="ChEBI" id="CHEBI:64479"/>
        <dbReference type="EC" id="2.7.8.7"/>
    </reaction>
</comment>
<dbReference type="GO" id="GO:0008897">
    <property type="term" value="F:holo-[acyl-carrier-protein] synthase activity"/>
    <property type="evidence" value="ECO:0007669"/>
    <property type="project" value="UniProtKB-UniRule"/>
</dbReference>
<dbReference type="HAMAP" id="MF_00101">
    <property type="entry name" value="AcpS"/>
    <property type="match status" value="1"/>
</dbReference>
<keyword evidence="7 8" id="KW-0275">Fatty acid biosynthesis</keyword>
<evidence type="ECO:0000256" key="5">
    <source>
        <dbReference type="ARBA" id="ARBA00022842"/>
    </source>
</evidence>
<dbReference type="GO" id="GO:0000287">
    <property type="term" value="F:magnesium ion binding"/>
    <property type="evidence" value="ECO:0007669"/>
    <property type="project" value="UniProtKB-UniRule"/>
</dbReference>
<dbReference type="NCBIfam" id="TIGR00516">
    <property type="entry name" value="acpS"/>
    <property type="match status" value="1"/>
</dbReference>
<dbReference type="NCBIfam" id="TIGR00556">
    <property type="entry name" value="pantethn_trn"/>
    <property type="match status" value="1"/>
</dbReference>
<dbReference type="InterPro" id="IPR037143">
    <property type="entry name" value="4-PPantetheinyl_Trfase_dom_sf"/>
</dbReference>
<dbReference type="SUPFAM" id="SSF56214">
    <property type="entry name" value="4'-phosphopantetheinyl transferase"/>
    <property type="match status" value="1"/>
</dbReference>
<organism evidence="10 11">
    <name type="scientific">Candidatus Desulfovibrio intestinavium</name>
    <dbReference type="NCBI Taxonomy" id="2838534"/>
    <lineage>
        <taxon>Bacteria</taxon>
        <taxon>Pseudomonadati</taxon>
        <taxon>Thermodesulfobacteriota</taxon>
        <taxon>Desulfovibrionia</taxon>
        <taxon>Desulfovibrionales</taxon>
        <taxon>Desulfovibrionaceae</taxon>
        <taxon>Desulfovibrio</taxon>
    </lineage>
</organism>
<keyword evidence="5 8" id="KW-0460">Magnesium</keyword>
<keyword evidence="4 8" id="KW-0276">Fatty acid metabolism</keyword>
<proteinExistence type="inferred from homology"/>
<gene>
    <name evidence="8 10" type="primary">acpS</name>
    <name evidence="10" type="ORF">H9784_06585</name>
</gene>
<dbReference type="AlphaFoldDB" id="A0A9D2HMZ8"/>
<name>A0A9D2HMZ8_9BACT</name>
<evidence type="ECO:0000256" key="3">
    <source>
        <dbReference type="ARBA" id="ARBA00022723"/>
    </source>
</evidence>
<feature type="binding site" evidence="8">
    <location>
        <position position="59"/>
    </location>
    <ligand>
        <name>Mg(2+)</name>
        <dbReference type="ChEBI" id="CHEBI:18420"/>
    </ligand>
</feature>
<evidence type="ECO:0000259" key="9">
    <source>
        <dbReference type="Pfam" id="PF01648"/>
    </source>
</evidence>
<dbReference type="Proteomes" id="UP000823821">
    <property type="component" value="Unassembled WGS sequence"/>
</dbReference>
<evidence type="ECO:0000256" key="6">
    <source>
        <dbReference type="ARBA" id="ARBA00023098"/>
    </source>
</evidence>